<keyword evidence="3" id="KW-1185">Reference proteome</keyword>
<feature type="compositionally biased region" description="Low complexity" evidence="1">
    <location>
        <begin position="11"/>
        <end position="32"/>
    </location>
</feature>
<proteinExistence type="predicted"/>
<reference evidence="2" key="1">
    <citation type="journal article" date="2019" name="Plant J.">
        <title>Chlorella vulgaris genome assembly and annotation reveals the molecular basis for metabolic acclimation to high light conditions.</title>
        <authorList>
            <person name="Cecchin M."/>
            <person name="Marcolungo L."/>
            <person name="Rossato M."/>
            <person name="Girolomoni L."/>
            <person name="Cosentino E."/>
            <person name="Cuine S."/>
            <person name="Li-Beisson Y."/>
            <person name="Delledonne M."/>
            <person name="Ballottari M."/>
        </authorList>
    </citation>
    <scope>NUCLEOTIDE SEQUENCE</scope>
    <source>
        <strain evidence="2">211/11P</strain>
    </source>
</reference>
<evidence type="ECO:0000256" key="1">
    <source>
        <dbReference type="SAM" id="MobiDB-lite"/>
    </source>
</evidence>
<gene>
    <name evidence="2" type="ORF">D9Q98_004977</name>
</gene>
<comment type="caution">
    <text evidence="2">The sequence shown here is derived from an EMBL/GenBank/DDBJ whole genome shotgun (WGS) entry which is preliminary data.</text>
</comment>
<dbReference type="Proteomes" id="UP001055712">
    <property type="component" value="Unassembled WGS sequence"/>
</dbReference>
<reference evidence="2" key="2">
    <citation type="submission" date="2020-11" db="EMBL/GenBank/DDBJ databases">
        <authorList>
            <person name="Cecchin M."/>
            <person name="Marcolungo L."/>
            <person name="Rossato M."/>
            <person name="Girolomoni L."/>
            <person name="Cosentino E."/>
            <person name="Cuine S."/>
            <person name="Li-Beisson Y."/>
            <person name="Delledonne M."/>
            <person name="Ballottari M."/>
        </authorList>
    </citation>
    <scope>NUCLEOTIDE SEQUENCE</scope>
    <source>
        <strain evidence="2">211/11P</strain>
        <tissue evidence="2">Whole cell</tissue>
    </source>
</reference>
<feature type="region of interest" description="Disordered" evidence="1">
    <location>
        <begin position="1"/>
        <end position="35"/>
    </location>
</feature>
<evidence type="ECO:0000313" key="2">
    <source>
        <dbReference type="EMBL" id="KAI3430382.1"/>
    </source>
</evidence>
<protein>
    <submittedName>
        <fullName evidence="2">Uncharacterized protein</fullName>
    </submittedName>
</protein>
<sequence length="130" mass="13644">MTEIQGATPVTSEKAPSAAAAETAPPAAAAEKAMMDAEGYAEEGLAEHKGGKHLEEYWHKGRGGLRAEGEDPEEERQRLQELEEHQAGKGIVQRTKESVSATVAAASEKAADVLQTAKEMAGFGGSPSKQ</sequence>
<organism evidence="2 3">
    <name type="scientific">Chlorella vulgaris</name>
    <name type="common">Green alga</name>
    <dbReference type="NCBI Taxonomy" id="3077"/>
    <lineage>
        <taxon>Eukaryota</taxon>
        <taxon>Viridiplantae</taxon>
        <taxon>Chlorophyta</taxon>
        <taxon>core chlorophytes</taxon>
        <taxon>Trebouxiophyceae</taxon>
        <taxon>Chlorellales</taxon>
        <taxon>Chlorellaceae</taxon>
        <taxon>Chlorella clade</taxon>
        <taxon>Chlorella</taxon>
    </lineage>
</organism>
<evidence type="ECO:0000313" key="3">
    <source>
        <dbReference type="Proteomes" id="UP001055712"/>
    </source>
</evidence>
<dbReference type="AlphaFoldDB" id="A0A9D4TNF9"/>
<accession>A0A9D4TNF9</accession>
<name>A0A9D4TNF9_CHLVU</name>
<dbReference type="EMBL" id="SIDB01000007">
    <property type="protein sequence ID" value="KAI3430382.1"/>
    <property type="molecule type" value="Genomic_DNA"/>
</dbReference>